<evidence type="ECO:0000256" key="3">
    <source>
        <dbReference type="ARBA" id="ARBA00022821"/>
    </source>
</evidence>
<gene>
    <name evidence="4" type="ORF">V5N11_020703</name>
</gene>
<evidence type="ECO:0000256" key="2">
    <source>
        <dbReference type="ARBA" id="ARBA00022737"/>
    </source>
</evidence>
<evidence type="ECO:0000256" key="1">
    <source>
        <dbReference type="ARBA" id="ARBA00022614"/>
    </source>
</evidence>
<dbReference type="GO" id="GO:0006952">
    <property type="term" value="P:defense response"/>
    <property type="evidence" value="ECO:0007669"/>
    <property type="project" value="UniProtKB-KW"/>
</dbReference>
<keyword evidence="5" id="KW-1185">Reference proteome</keyword>
<dbReference type="InterPro" id="IPR011713">
    <property type="entry name" value="Leu-rich_rpt_3"/>
</dbReference>
<dbReference type="Gene3D" id="3.80.10.10">
    <property type="entry name" value="Ribonuclease Inhibitor"/>
    <property type="match status" value="3"/>
</dbReference>
<dbReference type="SUPFAM" id="SSF52047">
    <property type="entry name" value="RNI-like"/>
    <property type="match status" value="1"/>
</dbReference>
<evidence type="ECO:0000313" key="5">
    <source>
        <dbReference type="Proteomes" id="UP001558713"/>
    </source>
</evidence>
<dbReference type="AlphaFoldDB" id="A0ABD1BZI4"/>
<dbReference type="Pfam" id="PF07725">
    <property type="entry name" value="LRR_3"/>
    <property type="match status" value="1"/>
</dbReference>
<proteinExistence type="predicted"/>
<organism evidence="4 5">
    <name type="scientific">Cardamine amara subsp. amara</name>
    <dbReference type="NCBI Taxonomy" id="228776"/>
    <lineage>
        <taxon>Eukaryota</taxon>
        <taxon>Viridiplantae</taxon>
        <taxon>Streptophyta</taxon>
        <taxon>Embryophyta</taxon>
        <taxon>Tracheophyta</taxon>
        <taxon>Spermatophyta</taxon>
        <taxon>Magnoliopsida</taxon>
        <taxon>eudicotyledons</taxon>
        <taxon>Gunneridae</taxon>
        <taxon>Pentapetalae</taxon>
        <taxon>rosids</taxon>
        <taxon>malvids</taxon>
        <taxon>Brassicales</taxon>
        <taxon>Brassicaceae</taxon>
        <taxon>Cardamineae</taxon>
        <taxon>Cardamine</taxon>
    </lineage>
</organism>
<protein>
    <submittedName>
        <fullName evidence="4">Protein SUPPRESSOR OF npr1-1, CONSTITUTIVE 1</fullName>
    </submittedName>
</protein>
<evidence type="ECO:0000313" key="4">
    <source>
        <dbReference type="EMBL" id="KAL1222474.1"/>
    </source>
</evidence>
<dbReference type="PANTHER" id="PTHR36766">
    <property type="entry name" value="PLANT BROAD-SPECTRUM MILDEW RESISTANCE PROTEIN RPW8"/>
    <property type="match status" value="1"/>
</dbReference>
<dbReference type="PANTHER" id="PTHR36766:SF30">
    <property type="entry name" value="TIR-NBS TYPE DISEASE RESISTANCE PROTEIN-RELATED"/>
    <property type="match status" value="1"/>
</dbReference>
<dbReference type="Proteomes" id="UP001558713">
    <property type="component" value="Unassembled WGS sequence"/>
</dbReference>
<keyword evidence="3" id="KW-0611">Plant defense</keyword>
<dbReference type="InterPro" id="IPR032675">
    <property type="entry name" value="LRR_dom_sf"/>
</dbReference>
<dbReference type="SUPFAM" id="SSF52058">
    <property type="entry name" value="L domain-like"/>
    <property type="match status" value="1"/>
</dbReference>
<keyword evidence="2" id="KW-0677">Repeat</keyword>
<reference evidence="4 5" key="1">
    <citation type="submission" date="2024-04" db="EMBL/GenBank/DDBJ databases">
        <title>Genome assembly C_amara_ONT_v2.</title>
        <authorList>
            <person name="Yant L."/>
            <person name="Moore C."/>
            <person name="Slenker M."/>
        </authorList>
    </citation>
    <scope>NUCLEOTIDE SEQUENCE [LARGE SCALE GENOMIC DNA]</scope>
    <source>
        <tissue evidence="4">Leaf</tissue>
    </source>
</reference>
<sequence length="489" mass="56511">MDHIECLALHMCKMLRNLKISCNHFMMMYNLKYLKFYKHMDNIKSKLQFVPGYHLPSSPDLELRLLHWDAYPSRTLPVNLNLECIVEINLRYSNLQSLWDGTQELVNLRKLDLKGSKNLRKLPDISKAKKLEDLLMDGCTRLERFPVYICSLSNLVELHAIQCGGLQSLHIDIKSAKTLQESNNKSCPQFILEFSNEVEPLESLANLSIEGKIKFQISQLEGDADHFSFSSERPQKTKFCDYKRLEIKRNNYKEDYKPFGCLSFSGFPLLTQLNLVNLKITNIPRTISELKSLEQLNLSGNDFKKLPKTMENLSKLKHLLLRNCRKLEALPLLTKVETLILSDCINLQSLLKLSTLEDRLTRFDLIELELDNCNNVQSLSDQLSHFTNLKELNLSRHNFSRVPKSIKELTSLRTLTLNNCKKLESLEELPLSLKCLHAHGCYLLENVSLSSDHSLENVDLHHCFHLNLDDHILTRFPSNYSHGEKVICS</sequence>
<keyword evidence="1" id="KW-0433">Leucine-rich repeat</keyword>
<name>A0ABD1BZI4_CARAN</name>
<dbReference type="EMBL" id="JBANAX010000095">
    <property type="protein sequence ID" value="KAL1222474.1"/>
    <property type="molecule type" value="Genomic_DNA"/>
</dbReference>
<comment type="caution">
    <text evidence="4">The sequence shown here is derived from an EMBL/GenBank/DDBJ whole genome shotgun (WGS) entry which is preliminary data.</text>
</comment>
<accession>A0ABD1BZI4</accession>